<proteinExistence type="predicted"/>
<name>A0AA97F8K1_9SPHN</name>
<dbReference type="EMBL" id="CP136594">
    <property type="protein sequence ID" value="WOE75901.1"/>
    <property type="molecule type" value="Genomic_DNA"/>
</dbReference>
<feature type="chain" id="PRO_5041694314" description="Tetratricopeptide repeat protein" evidence="1">
    <location>
        <begin position="23"/>
        <end position="125"/>
    </location>
</feature>
<keyword evidence="3" id="KW-1185">Reference proteome</keyword>
<evidence type="ECO:0000256" key="1">
    <source>
        <dbReference type="SAM" id="SignalP"/>
    </source>
</evidence>
<dbReference type="Proteomes" id="UP001302429">
    <property type="component" value="Chromosome"/>
</dbReference>
<dbReference type="AlphaFoldDB" id="A0AA97F8K1"/>
<dbReference type="KEGG" id="acoa:RB602_04075"/>
<sequence length="125" mass="13821">MTHTSFRAAFAAMIFVASYPLAAQTIDDLDILSEQTVDAETGIETARQQTERGELLEALATLERVLTLFPKSAEARFNHATLLCWIGDPQGAIVEFERLDKDDYAKGALKQAEAECAKAMVENQR</sequence>
<dbReference type="Gene3D" id="1.25.40.10">
    <property type="entry name" value="Tetratricopeptide repeat domain"/>
    <property type="match status" value="1"/>
</dbReference>
<feature type="signal peptide" evidence="1">
    <location>
        <begin position="1"/>
        <end position="22"/>
    </location>
</feature>
<gene>
    <name evidence="2" type="ORF">RB602_04075</name>
</gene>
<evidence type="ECO:0008006" key="4">
    <source>
        <dbReference type="Google" id="ProtNLM"/>
    </source>
</evidence>
<evidence type="ECO:0000313" key="2">
    <source>
        <dbReference type="EMBL" id="WOE75901.1"/>
    </source>
</evidence>
<evidence type="ECO:0000313" key="3">
    <source>
        <dbReference type="Proteomes" id="UP001302429"/>
    </source>
</evidence>
<keyword evidence="1" id="KW-0732">Signal</keyword>
<accession>A0AA97F8K1</accession>
<dbReference type="InterPro" id="IPR011990">
    <property type="entry name" value="TPR-like_helical_dom_sf"/>
</dbReference>
<organism evidence="2 3">
    <name type="scientific">Alterisphingorhabdus coralli</name>
    <dbReference type="NCBI Taxonomy" id="3071408"/>
    <lineage>
        <taxon>Bacteria</taxon>
        <taxon>Pseudomonadati</taxon>
        <taxon>Pseudomonadota</taxon>
        <taxon>Alphaproteobacteria</taxon>
        <taxon>Sphingomonadales</taxon>
        <taxon>Sphingomonadaceae</taxon>
        <taxon>Alterisphingorhabdus (ex Yan et al. 2024)</taxon>
    </lineage>
</organism>
<dbReference type="Pfam" id="PF14559">
    <property type="entry name" value="TPR_19"/>
    <property type="match status" value="1"/>
</dbReference>
<protein>
    <recommendedName>
        <fullName evidence="4">Tetratricopeptide repeat protein</fullName>
    </recommendedName>
</protein>
<dbReference type="RefSeq" id="WP_317083191.1">
    <property type="nucleotide sequence ID" value="NZ_CP136594.1"/>
</dbReference>
<reference evidence="2 3" key="1">
    <citation type="submission" date="2023-10" db="EMBL/GenBank/DDBJ databases">
        <title>Complete genome sequence of a Sphingomonadaceae bacterium.</title>
        <authorList>
            <person name="Yan C."/>
        </authorList>
    </citation>
    <scope>NUCLEOTIDE SEQUENCE [LARGE SCALE GENOMIC DNA]</scope>
    <source>
        <strain evidence="2 3">SCSIO 66989</strain>
    </source>
</reference>
<dbReference type="SUPFAM" id="SSF48452">
    <property type="entry name" value="TPR-like"/>
    <property type="match status" value="1"/>
</dbReference>